<dbReference type="SUPFAM" id="SSF48264">
    <property type="entry name" value="Cytochrome P450"/>
    <property type="match status" value="1"/>
</dbReference>
<evidence type="ECO:0000256" key="5">
    <source>
        <dbReference type="ARBA" id="ARBA00022617"/>
    </source>
</evidence>
<proteinExistence type="evidence at transcript level"/>
<evidence type="ECO:0000256" key="2">
    <source>
        <dbReference type="ARBA" id="ARBA00004174"/>
    </source>
</evidence>
<evidence type="ECO:0000256" key="12">
    <source>
        <dbReference type="ARBA" id="ARBA00023136"/>
    </source>
</evidence>
<evidence type="ECO:0000256" key="8">
    <source>
        <dbReference type="ARBA" id="ARBA00022848"/>
    </source>
</evidence>
<evidence type="ECO:0000256" key="11">
    <source>
        <dbReference type="ARBA" id="ARBA00023033"/>
    </source>
</evidence>
<dbReference type="InterPro" id="IPR001128">
    <property type="entry name" value="Cyt_P450"/>
</dbReference>
<comment type="cofactor">
    <cofactor evidence="1 13">
        <name>heme</name>
        <dbReference type="ChEBI" id="CHEBI:30413"/>
    </cofactor>
</comment>
<dbReference type="InterPro" id="IPR017972">
    <property type="entry name" value="Cyt_P450_CS"/>
</dbReference>
<dbReference type="CDD" id="cd11056">
    <property type="entry name" value="CYP6-like"/>
    <property type="match status" value="1"/>
</dbReference>
<dbReference type="GO" id="GO:0020037">
    <property type="term" value="F:heme binding"/>
    <property type="evidence" value="ECO:0007669"/>
    <property type="project" value="InterPro"/>
</dbReference>
<comment type="subcellular location">
    <subcellularLocation>
        <location evidence="3">Endoplasmic reticulum membrane</location>
        <topology evidence="3">Peripheral membrane protein</topology>
    </subcellularLocation>
    <subcellularLocation>
        <location evidence="2">Microsome membrane</location>
        <topology evidence="2">Peripheral membrane protein</topology>
    </subcellularLocation>
</comment>
<evidence type="ECO:0000256" key="15">
    <source>
        <dbReference type="SAM" id="Phobius"/>
    </source>
</evidence>
<evidence type="ECO:0000256" key="7">
    <source>
        <dbReference type="ARBA" id="ARBA00022824"/>
    </source>
</evidence>
<gene>
    <name evidence="16" type="primary">CYP6BD1</name>
</gene>
<evidence type="ECO:0000256" key="9">
    <source>
        <dbReference type="ARBA" id="ARBA00023002"/>
    </source>
</evidence>
<dbReference type="InterPro" id="IPR050476">
    <property type="entry name" value="Insect_CytP450_Detox"/>
</dbReference>
<dbReference type="GO" id="GO:0004497">
    <property type="term" value="F:monooxygenase activity"/>
    <property type="evidence" value="ECO:0007669"/>
    <property type="project" value="UniProtKB-KW"/>
</dbReference>
<feature type="binding site" description="axial binding residue" evidence="13">
    <location>
        <position position="450"/>
    </location>
    <ligand>
        <name>heme</name>
        <dbReference type="ChEBI" id="CHEBI:30413"/>
    </ligand>
    <ligandPart>
        <name>Fe</name>
        <dbReference type="ChEBI" id="CHEBI:18248"/>
    </ligandPart>
</feature>
<keyword evidence="11 14" id="KW-0503">Monooxygenase</keyword>
<keyword evidence="8" id="KW-0492">Microsome</keyword>
<reference evidence="16" key="1">
    <citation type="journal article" date="2019" name="PLoS Genet.">
        <title>Genomic insights into neonicotinoid sensitivity in the solitary bee Osmia bicornis.</title>
        <authorList>
            <person name="Beadle K."/>
            <person name="Singh K.S."/>
            <person name="Troczka B.J."/>
            <person name="Randall E."/>
            <person name="Zaworra M."/>
            <person name="Zimmer C.T."/>
            <person name="Hayward A."/>
            <person name="Reid R."/>
            <person name="Kor L."/>
            <person name="Kohler M."/>
            <person name="Buer B."/>
            <person name="Nelson D.R."/>
            <person name="Williamson M.S."/>
            <person name="Davies T.G."/>
            <person name="Field L.M."/>
            <person name="Nauen R."/>
            <person name="Bass C."/>
        </authorList>
    </citation>
    <scope>NUCLEOTIDE SEQUENCE</scope>
</reference>
<dbReference type="PANTHER" id="PTHR24292">
    <property type="entry name" value="CYTOCHROME P450"/>
    <property type="match status" value="1"/>
</dbReference>
<dbReference type="EMBL" id="MH500651">
    <property type="protein sequence ID" value="QBC73126.1"/>
    <property type="molecule type" value="mRNA"/>
</dbReference>
<dbReference type="SMR" id="A0A411K708"/>
<evidence type="ECO:0000256" key="1">
    <source>
        <dbReference type="ARBA" id="ARBA00001971"/>
    </source>
</evidence>
<keyword evidence="5 13" id="KW-0349">Heme</keyword>
<keyword evidence="12 15" id="KW-0472">Membrane</keyword>
<evidence type="ECO:0000256" key="14">
    <source>
        <dbReference type="RuleBase" id="RU000461"/>
    </source>
</evidence>
<dbReference type="PANTHER" id="PTHR24292:SF45">
    <property type="entry name" value="CYTOCHROME P450 6G1-RELATED"/>
    <property type="match status" value="1"/>
</dbReference>
<keyword evidence="9 14" id="KW-0560">Oxidoreductase</keyword>
<dbReference type="GO" id="GO:0005506">
    <property type="term" value="F:iron ion binding"/>
    <property type="evidence" value="ECO:0007669"/>
    <property type="project" value="InterPro"/>
</dbReference>
<protein>
    <submittedName>
        <fullName evidence="16">Cytochrome P450 mono-oxygenase</fullName>
    </submittedName>
</protein>
<dbReference type="InterPro" id="IPR002401">
    <property type="entry name" value="Cyt_P450_E_grp-I"/>
</dbReference>
<comment type="similarity">
    <text evidence="4 14">Belongs to the cytochrome P450 family.</text>
</comment>
<dbReference type="GO" id="GO:0016705">
    <property type="term" value="F:oxidoreductase activity, acting on paired donors, with incorporation or reduction of molecular oxygen"/>
    <property type="evidence" value="ECO:0007669"/>
    <property type="project" value="InterPro"/>
</dbReference>
<dbReference type="InterPro" id="IPR036396">
    <property type="entry name" value="Cyt_P450_sf"/>
</dbReference>
<sequence>MAVLTSFLLNFGFTVVALLAILVLYVKYKRSYWKSRGVTSVPGHWLFGNVKEAALQKKSFANVFGELYQQASEKDVVLGFYIFHKPFLLVKSPELIKQILIKDFNIFPNRHFSAGSFHDEIGNTNLFTIQNPPWKHLRTKLSPIFTSLKLKKLFHLIVENSESMNKYLEDQFSNGTKTKSILLRDVTLRYTTDIISNIAFGVQVNSFNPDNTELFEKVQEGLNFSIKRGIQFATMFFFPSVAPFVGAQMLGSSTDYFRKVFWDSMDARELNKVKRGDLIDLLVELKNEKQDNEDFKFTGDALVSQAAIFFIAAREASVTTMCFTLAELAKHPEIQKRTRAEILEKLAEHGMTYEGVRSMKYLYQVISETLRLYPPAPILDRVPIQNYKIPGSNIVIEKGTPVYITLTGLQRDPKYYRDPLTYNPDRYNEENKDEISQCTYIPFGDGPRACVGTRLGQLQSAIGILTIIKDYEVSFDSTCNCEIDNRNVFLSPVDKFNLKLTKL</sequence>
<dbReference type="PROSITE" id="PS00086">
    <property type="entry name" value="CYTOCHROME_P450"/>
    <property type="match status" value="1"/>
</dbReference>
<evidence type="ECO:0000256" key="13">
    <source>
        <dbReference type="PIRSR" id="PIRSR602401-1"/>
    </source>
</evidence>
<dbReference type="Gene3D" id="1.10.630.10">
    <property type="entry name" value="Cytochrome P450"/>
    <property type="match status" value="1"/>
</dbReference>
<dbReference type="PRINTS" id="PR00385">
    <property type="entry name" value="P450"/>
</dbReference>
<dbReference type="FunFam" id="1.10.630.10:FF:000042">
    <property type="entry name" value="Cytochrome P450"/>
    <property type="match status" value="1"/>
</dbReference>
<keyword evidence="15" id="KW-0812">Transmembrane</keyword>
<dbReference type="PRINTS" id="PR00463">
    <property type="entry name" value="EP450I"/>
</dbReference>
<evidence type="ECO:0000256" key="3">
    <source>
        <dbReference type="ARBA" id="ARBA00004406"/>
    </source>
</evidence>
<name>A0A411K708_OSMRU</name>
<dbReference type="GO" id="GO:0005789">
    <property type="term" value="C:endoplasmic reticulum membrane"/>
    <property type="evidence" value="ECO:0007669"/>
    <property type="project" value="UniProtKB-SubCell"/>
</dbReference>
<keyword evidence="10 13" id="KW-0408">Iron</keyword>
<keyword evidence="15" id="KW-1133">Transmembrane helix</keyword>
<keyword evidence="6 13" id="KW-0479">Metal-binding</keyword>
<dbReference type="Pfam" id="PF00067">
    <property type="entry name" value="p450"/>
    <property type="match status" value="1"/>
</dbReference>
<evidence type="ECO:0000256" key="10">
    <source>
        <dbReference type="ARBA" id="ARBA00023004"/>
    </source>
</evidence>
<keyword evidence="7" id="KW-0256">Endoplasmic reticulum</keyword>
<organism evidence="16">
    <name type="scientific">Osmia rufa</name>
    <name type="common">Red mason bee</name>
    <dbReference type="NCBI Taxonomy" id="1437190"/>
    <lineage>
        <taxon>Eukaryota</taxon>
        <taxon>Metazoa</taxon>
        <taxon>Ecdysozoa</taxon>
        <taxon>Arthropoda</taxon>
        <taxon>Hexapoda</taxon>
        <taxon>Insecta</taxon>
        <taxon>Pterygota</taxon>
        <taxon>Neoptera</taxon>
        <taxon>Endopterygota</taxon>
        <taxon>Hymenoptera</taxon>
        <taxon>Apocrita</taxon>
        <taxon>Aculeata</taxon>
        <taxon>Apoidea</taxon>
        <taxon>Anthophila</taxon>
        <taxon>Megachilidae</taxon>
        <taxon>Megachilinae</taxon>
        <taxon>Osmia</taxon>
    </lineage>
</organism>
<accession>A0A411K708</accession>
<evidence type="ECO:0000256" key="4">
    <source>
        <dbReference type="ARBA" id="ARBA00010617"/>
    </source>
</evidence>
<dbReference type="AlphaFoldDB" id="A0A411K708"/>
<evidence type="ECO:0000256" key="6">
    <source>
        <dbReference type="ARBA" id="ARBA00022723"/>
    </source>
</evidence>
<feature type="transmembrane region" description="Helical" evidence="15">
    <location>
        <begin position="6"/>
        <end position="26"/>
    </location>
</feature>
<evidence type="ECO:0000313" key="16">
    <source>
        <dbReference type="EMBL" id="QBC73126.1"/>
    </source>
</evidence>